<dbReference type="CDD" id="cd08977">
    <property type="entry name" value="SusD"/>
    <property type="match status" value="1"/>
</dbReference>
<dbReference type="AlphaFoldDB" id="A0A1H7R377"/>
<evidence type="ECO:0000313" key="8">
    <source>
        <dbReference type="EMBL" id="SEL54696.1"/>
    </source>
</evidence>
<dbReference type="Proteomes" id="UP000199421">
    <property type="component" value="Unassembled WGS sequence"/>
</dbReference>
<keyword evidence="9" id="KW-1185">Reference proteome</keyword>
<keyword evidence="4" id="KW-0472">Membrane</keyword>
<evidence type="ECO:0000313" key="9">
    <source>
        <dbReference type="Proteomes" id="UP000199421"/>
    </source>
</evidence>
<comment type="similarity">
    <text evidence="2">Belongs to the SusD family.</text>
</comment>
<evidence type="ECO:0000256" key="1">
    <source>
        <dbReference type="ARBA" id="ARBA00004442"/>
    </source>
</evidence>
<sequence length="544" mass="62037">MKKIIFIGLTSLLLGACKSSLLETTPYDRIGEEQMWQTQDQAILGVNAIYNNLRDENVYREYYMLDCLSPYAYGYDRFEQEMAGTTTTLSNTYANKWRELYKGVQRANDALAHIPNMAAVEETLKQRLIGEARFLRALHYFNLLDFYGGVPLYEEPVLYNEALKPRNTVEEVRAFIATDLTEAINVLPESYGASEFGRATKGAAIALRGKLALYAEDWEAAAADFKTVMDMGYSLHPKYNELFRAETERNAEVIFSIQNVPVQGMGENMSFRLGTRATRGSCWTNGVPSPTLIDSYEMLDGSAFNWDAIIPGYSTMSVAERDALFRSPDVIKKAYENRDPRLQQTIITPYAQYMGANNVNYILAWPFVSDVSPSFHIRHNWNANALYLWRKFVSVGDESQLREHGPIDFPVIRLADVLLMFAEARNELLGAPDAEVLAAINRVRIRAGIPELQNNNAGLPTFVDSKESMRQRIRHERAIELATEGVSFSDVRRWKIAPELCNRPILEFTTRVLKTRVFKDRDYLWPIPQAEMDQNDQLTQNLGW</sequence>
<dbReference type="SUPFAM" id="SSF48452">
    <property type="entry name" value="TPR-like"/>
    <property type="match status" value="1"/>
</dbReference>
<dbReference type="Gene3D" id="1.25.40.390">
    <property type="match status" value="1"/>
</dbReference>
<proteinExistence type="inferred from homology"/>
<feature type="domain" description="RagB/SusD" evidence="6">
    <location>
        <begin position="252"/>
        <end position="544"/>
    </location>
</feature>
<evidence type="ECO:0000256" key="3">
    <source>
        <dbReference type="ARBA" id="ARBA00022729"/>
    </source>
</evidence>
<dbReference type="RefSeq" id="WP_093325398.1">
    <property type="nucleotide sequence ID" value="NZ_FOAF01000002.1"/>
</dbReference>
<feature type="domain" description="SusD-like N-terminal" evidence="7">
    <location>
        <begin position="60"/>
        <end position="210"/>
    </location>
</feature>
<evidence type="ECO:0000256" key="2">
    <source>
        <dbReference type="ARBA" id="ARBA00006275"/>
    </source>
</evidence>
<evidence type="ECO:0000259" key="6">
    <source>
        <dbReference type="Pfam" id="PF07980"/>
    </source>
</evidence>
<comment type="subcellular location">
    <subcellularLocation>
        <location evidence="1">Cell outer membrane</location>
    </subcellularLocation>
</comment>
<evidence type="ECO:0000256" key="4">
    <source>
        <dbReference type="ARBA" id="ARBA00023136"/>
    </source>
</evidence>
<accession>A0A1H7R377</accession>
<dbReference type="Pfam" id="PF07980">
    <property type="entry name" value="SusD_RagB"/>
    <property type="match status" value="1"/>
</dbReference>
<keyword evidence="5" id="KW-0998">Cell outer membrane</keyword>
<protein>
    <submittedName>
        <fullName evidence="8">Starch-binding associating with outer membrane</fullName>
    </submittedName>
</protein>
<dbReference type="GO" id="GO:0009279">
    <property type="term" value="C:cell outer membrane"/>
    <property type="evidence" value="ECO:0007669"/>
    <property type="project" value="UniProtKB-SubCell"/>
</dbReference>
<gene>
    <name evidence="8" type="ORF">SAMN05661044_02822</name>
</gene>
<dbReference type="EMBL" id="FOAF01000002">
    <property type="protein sequence ID" value="SEL54696.1"/>
    <property type="molecule type" value="Genomic_DNA"/>
</dbReference>
<dbReference type="InterPro" id="IPR011990">
    <property type="entry name" value="TPR-like_helical_dom_sf"/>
</dbReference>
<evidence type="ECO:0000259" key="7">
    <source>
        <dbReference type="Pfam" id="PF14322"/>
    </source>
</evidence>
<keyword evidence="3" id="KW-0732">Signal</keyword>
<name>A0A1H7R377_OLID1</name>
<reference evidence="9" key="1">
    <citation type="submission" date="2016-10" db="EMBL/GenBank/DDBJ databases">
        <authorList>
            <person name="Varghese N."/>
            <person name="Submissions S."/>
        </authorList>
    </citation>
    <scope>NUCLEOTIDE SEQUENCE [LARGE SCALE GENOMIC DNA]</scope>
    <source>
        <strain evidence="9">DSM 18733</strain>
    </source>
</reference>
<dbReference type="PROSITE" id="PS51257">
    <property type="entry name" value="PROKAR_LIPOPROTEIN"/>
    <property type="match status" value="1"/>
</dbReference>
<dbReference type="InterPro" id="IPR012944">
    <property type="entry name" value="SusD_RagB_dom"/>
</dbReference>
<dbReference type="Pfam" id="PF14322">
    <property type="entry name" value="SusD-like_3"/>
    <property type="match status" value="1"/>
</dbReference>
<dbReference type="InterPro" id="IPR033985">
    <property type="entry name" value="SusD-like_N"/>
</dbReference>
<dbReference type="OrthoDB" id="5694214at2"/>
<evidence type="ECO:0000256" key="5">
    <source>
        <dbReference type="ARBA" id="ARBA00023237"/>
    </source>
</evidence>
<dbReference type="STRING" id="407022.SAMN05661044_02822"/>
<organism evidence="8 9">
    <name type="scientific">Olivibacter domesticus</name>
    <name type="common">Pseudosphingobacterium domesticum</name>
    <dbReference type="NCBI Taxonomy" id="407022"/>
    <lineage>
        <taxon>Bacteria</taxon>
        <taxon>Pseudomonadati</taxon>
        <taxon>Bacteroidota</taxon>
        <taxon>Sphingobacteriia</taxon>
        <taxon>Sphingobacteriales</taxon>
        <taxon>Sphingobacteriaceae</taxon>
        <taxon>Olivibacter</taxon>
    </lineage>
</organism>